<dbReference type="Proteomes" id="UP000234275">
    <property type="component" value="Unassembled WGS sequence"/>
</dbReference>
<feature type="compositionally biased region" description="Basic residues" evidence="1">
    <location>
        <begin position="400"/>
        <end position="409"/>
    </location>
</feature>
<sequence length="409" mass="43650">MIPKICYLLFYFFLSLVVGSPVALQARAPPSLGITKQTIQSGGRNPWTAFGSVLTLEENAKISKEQLAGIVKAAYGEMSTLEPDVAKRPNVMTALQVGNEVILSSNMKGGGGVYVYNMQEQPLENKKNPNEDVVENGYGAFTDVLEKNAREVKDVLDSLRETSRNLQNSQQSSTQQSNGKQPAQPSNNGQGNRNGQKGSARKSPNDLSQELKGSRQTSFQHKNDANCGEVMASIRYNAVHKNGKLKNLTPKPMVVAWSESEKNGKMVGSIRAPCEKGQTLDGNSDLCGLSWGCGAFTGAQGMNWDVVATNTKPTEVTDAKFPKFQSKAVDLPAPTIKKKTNNNNGGGRNTNSNQPAAAPNQPAPKQPAPKQQPAQQPAPKADPKPAGAPASAPKTDPKKPGKKGGGKKT</sequence>
<evidence type="ECO:0000313" key="4">
    <source>
        <dbReference type="Proteomes" id="UP000234275"/>
    </source>
</evidence>
<keyword evidence="4" id="KW-1185">Reference proteome</keyword>
<name>A0A2I2G3L8_9EURO</name>
<protein>
    <submittedName>
        <fullName evidence="3">Uncharacterized protein</fullName>
    </submittedName>
</protein>
<dbReference type="VEuPathDB" id="FungiDB:P170DRAFT_510309"/>
<dbReference type="EMBL" id="MSFO01000005">
    <property type="protein sequence ID" value="PLB47475.1"/>
    <property type="molecule type" value="Genomic_DNA"/>
</dbReference>
<reference evidence="3 4" key="1">
    <citation type="submission" date="2016-12" db="EMBL/GenBank/DDBJ databases">
        <title>The genomes of Aspergillus section Nigri reveals drivers in fungal speciation.</title>
        <authorList>
            <consortium name="DOE Joint Genome Institute"/>
            <person name="Vesth T.C."/>
            <person name="Nybo J."/>
            <person name="Theobald S."/>
            <person name="Brandl J."/>
            <person name="Frisvad J.C."/>
            <person name="Nielsen K.F."/>
            <person name="Lyhne E.K."/>
            <person name="Kogle M.E."/>
            <person name="Kuo A."/>
            <person name="Riley R."/>
            <person name="Clum A."/>
            <person name="Nolan M."/>
            <person name="Lipzen A."/>
            <person name="Salamov A."/>
            <person name="Henrissat B."/>
            <person name="Wiebenga A."/>
            <person name="De Vries R.P."/>
            <person name="Grigoriev I.V."/>
            <person name="Mortensen U.H."/>
            <person name="Andersen M.R."/>
            <person name="Baker S.E."/>
        </authorList>
    </citation>
    <scope>NUCLEOTIDE SEQUENCE [LARGE SCALE GENOMIC DNA]</scope>
    <source>
        <strain evidence="3 4">IBT 23096</strain>
    </source>
</reference>
<evidence type="ECO:0000256" key="1">
    <source>
        <dbReference type="SAM" id="MobiDB-lite"/>
    </source>
</evidence>
<evidence type="ECO:0000256" key="2">
    <source>
        <dbReference type="SAM" id="SignalP"/>
    </source>
</evidence>
<feature type="region of interest" description="Disordered" evidence="1">
    <location>
        <begin position="163"/>
        <end position="224"/>
    </location>
</feature>
<gene>
    <name evidence="3" type="ORF">P170DRAFT_510309</name>
</gene>
<feature type="compositionally biased region" description="Low complexity" evidence="1">
    <location>
        <begin position="187"/>
        <end position="198"/>
    </location>
</feature>
<dbReference type="RefSeq" id="XP_024702777.1">
    <property type="nucleotide sequence ID" value="XM_024854766.1"/>
</dbReference>
<feature type="signal peptide" evidence="2">
    <location>
        <begin position="1"/>
        <end position="19"/>
    </location>
</feature>
<evidence type="ECO:0000313" key="3">
    <source>
        <dbReference type="EMBL" id="PLB47475.1"/>
    </source>
</evidence>
<feature type="chain" id="PRO_5014178214" evidence="2">
    <location>
        <begin position="20"/>
        <end position="409"/>
    </location>
</feature>
<dbReference type="AlphaFoldDB" id="A0A2I2G3L8"/>
<dbReference type="GeneID" id="36562472"/>
<dbReference type="OrthoDB" id="3780330at2759"/>
<proteinExistence type="predicted"/>
<keyword evidence="2" id="KW-0732">Signal</keyword>
<feature type="region of interest" description="Disordered" evidence="1">
    <location>
        <begin position="328"/>
        <end position="409"/>
    </location>
</feature>
<comment type="caution">
    <text evidence="3">The sequence shown here is derived from an EMBL/GenBank/DDBJ whole genome shotgun (WGS) entry which is preliminary data.</text>
</comment>
<feature type="compositionally biased region" description="Low complexity" evidence="1">
    <location>
        <begin position="368"/>
        <end position="394"/>
    </location>
</feature>
<feature type="compositionally biased region" description="Low complexity" evidence="1">
    <location>
        <begin position="349"/>
        <end position="360"/>
    </location>
</feature>
<feature type="compositionally biased region" description="Low complexity" evidence="1">
    <location>
        <begin position="164"/>
        <end position="178"/>
    </location>
</feature>
<organism evidence="3 4">
    <name type="scientific">Aspergillus steynii IBT 23096</name>
    <dbReference type="NCBI Taxonomy" id="1392250"/>
    <lineage>
        <taxon>Eukaryota</taxon>
        <taxon>Fungi</taxon>
        <taxon>Dikarya</taxon>
        <taxon>Ascomycota</taxon>
        <taxon>Pezizomycotina</taxon>
        <taxon>Eurotiomycetes</taxon>
        <taxon>Eurotiomycetidae</taxon>
        <taxon>Eurotiales</taxon>
        <taxon>Aspergillaceae</taxon>
        <taxon>Aspergillus</taxon>
        <taxon>Aspergillus subgen. Circumdati</taxon>
    </lineage>
</organism>
<accession>A0A2I2G3L8</accession>